<dbReference type="Proteomes" id="UP000276634">
    <property type="component" value="Unassembled WGS sequence"/>
</dbReference>
<comment type="caution">
    <text evidence="1">The sequence shown here is derived from an EMBL/GenBank/DDBJ whole genome shotgun (WGS) entry which is preliminary data.</text>
</comment>
<proteinExistence type="predicted"/>
<dbReference type="Gene3D" id="1.10.760.10">
    <property type="entry name" value="Cytochrome c-like domain"/>
    <property type="match status" value="1"/>
</dbReference>
<reference evidence="1 2" key="1">
    <citation type="submission" date="2018-11" db="EMBL/GenBank/DDBJ databases">
        <title>Genomic Encyclopedia of Type Strains, Phase IV (KMG-IV): sequencing the most valuable type-strain genomes for metagenomic binning, comparative biology and taxonomic classification.</title>
        <authorList>
            <person name="Goeker M."/>
        </authorList>
    </citation>
    <scope>NUCLEOTIDE SEQUENCE [LARGE SCALE GENOMIC DNA]</scope>
    <source>
        <strain evidence="1 2">DSM 100275</strain>
    </source>
</reference>
<keyword evidence="2" id="KW-1185">Reference proteome</keyword>
<dbReference type="RefSeq" id="WP_123400954.1">
    <property type="nucleotide sequence ID" value="NZ_RJVI01000002.1"/>
</dbReference>
<accession>A0A3N1Y0D0</accession>
<gene>
    <name evidence="1" type="ORF">EDC57_1150</name>
</gene>
<organism evidence="1 2">
    <name type="scientific">Inmirania thermothiophila</name>
    <dbReference type="NCBI Taxonomy" id="1750597"/>
    <lineage>
        <taxon>Bacteria</taxon>
        <taxon>Pseudomonadati</taxon>
        <taxon>Pseudomonadota</taxon>
        <taxon>Gammaproteobacteria</taxon>
        <taxon>Chromatiales</taxon>
        <taxon>Ectothiorhodospiraceae</taxon>
        <taxon>Inmirania</taxon>
    </lineage>
</organism>
<dbReference type="AlphaFoldDB" id="A0A3N1Y0D0"/>
<protein>
    <recommendedName>
        <fullName evidence="3">Cytochrome c domain-containing protein</fullName>
    </recommendedName>
</protein>
<evidence type="ECO:0008006" key="3">
    <source>
        <dbReference type="Google" id="ProtNLM"/>
    </source>
</evidence>
<dbReference type="OrthoDB" id="7064595at2"/>
<sequence>MRWLVAVAAVSLGGAAWWWSAQPRTPAELFRTRCATCHELPDVCVFAPADRPSIVDTMRSANGADAVIDPEEAARIKAYLREGLKCP</sequence>
<name>A0A3N1Y0D0_9GAMM</name>
<dbReference type="EMBL" id="RJVI01000002">
    <property type="protein sequence ID" value="ROR31968.1"/>
    <property type="molecule type" value="Genomic_DNA"/>
</dbReference>
<evidence type="ECO:0000313" key="1">
    <source>
        <dbReference type="EMBL" id="ROR31968.1"/>
    </source>
</evidence>
<evidence type="ECO:0000313" key="2">
    <source>
        <dbReference type="Proteomes" id="UP000276634"/>
    </source>
</evidence>
<dbReference type="InterPro" id="IPR036909">
    <property type="entry name" value="Cyt_c-like_dom_sf"/>
</dbReference>
<dbReference type="GO" id="GO:0020037">
    <property type="term" value="F:heme binding"/>
    <property type="evidence" value="ECO:0007669"/>
    <property type="project" value="InterPro"/>
</dbReference>
<dbReference type="SUPFAM" id="SSF46626">
    <property type="entry name" value="Cytochrome c"/>
    <property type="match status" value="1"/>
</dbReference>
<dbReference type="GO" id="GO:0009055">
    <property type="term" value="F:electron transfer activity"/>
    <property type="evidence" value="ECO:0007669"/>
    <property type="project" value="InterPro"/>
</dbReference>